<feature type="domain" description="DUF4629" evidence="2">
    <location>
        <begin position="437"/>
        <end position="581"/>
    </location>
</feature>
<accession>A0A6P5P5N9</accession>
<gene>
    <name evidence="4" type="primary">LOC110288040</name>
</gene>
<dbReference type="AlphaFoldDB" id="A0A6P5P5N9"/>
<evidence type="ECO:0000313" key="3">
    <source>
        <dbReference type="Proteomes" id="UP000515126"/>
    </source>
</evidence>
<feature type="compositionally biased region" description="Polar residues" evidence="1">
    <location>
        <begin position="727"/>
        <end position="740"/>
    </location>
</feature>
<organism evidence="3 4">
    <name type="scientific">Mus caroli</name>
    <name type="common">Ryukyu mouse</name>
    <name type="synonym">Ricefield mouse</name>
    <dbReference type="NCBI Taxonomy" id="10089"/>
    <lineage>
        <taxon>Eukaryota</taxon>
        <taxon>Metazoa</taxon>
        <taxon>Chordata</taxon>
        <taxon>Craniata</taxon>
        <taxon>Vertebrata</taxon>
        <taxon>Euteleostomi</taxon>
        <taxon>Mammalia</taxon>
        <taxon>Eutheria</taxon>
        <taxon>Euarchontoglires</taxon>
        <taxon>Glires</taxon>
        <taxon>Rodentia</taxon>
        <taxon>Myomorpha</taxon>
        <taxon>Muroidea</taxon>
        <taxon>Muridae</taxon>
        <taxon>Murinae</taxon>
        <taxon>Mus</taxon>
        <taxon>Mus</taxon>
    </lineage>
</organism>
<dbReference type="Proteomes" id="UP000515126">
    <property type="component" value="Unplaced"/>
</dbReference>
<dbReference type="InterPro" id="IPR027898">
    <property type="entry name" value="DUF4629"/>
</dbReference>
<proteinExistence type="predicted"/>
<keyword evidence="3" id="KW-1185">Reference proteome</keyword>
<evidence type="ECO:0000256" key="1">
    <source>
        <dbReference type="SAM" id="MobiDB-lite"/>
    </source>
</evidence>
<reference evidence="4" key="1">
    <citation type="submission" date="2025-08" db="UniProtKB">
        <authorList>
            <consortium name="RefSeq"/>
        </authorList>
    </citation>
    <scope>IDENTIFICATION</scope>
</reference>
<feature type="compositionally biased region" description="Basic and acidic residues" evidence="1">
    <location>
        <begin position="486"/>
        <end position="498"/>
    </location>
</feature>
<dbReference type="RefSeq" id="XP_021010155.1">
    <property type="nucleotide sequence ID" value="XM_021154496.2"/>
</dbReference>
<evidence type="ECO:0000259" key="2">
    <source>
        <dbReference type="Pfam" id="PF15442"/>
    </source>
</evidence>
<dbReference type="PANTHER" id="PTHR31466">
    <property type="entry name" value="GENE 5591-RELATED"/>
    <property type="match status" value="1"/>
</dbReference>
<feature type="region of interest" description="Disordered" evidence="1">
    <location>
        <begin position="486"/>
        <end position="562"/>
    </location>
</feature>
<dbReference type="InterPro" id="IPR040292">
    <property type="entry name" value="C2orf78-like"/>
</dbReference>
<sequence length="858" mass="94326">MSENFQSSPFFGTESGLQPSLPVMSNSTHSERVCNTSSVSTPAVSLAWLLPPSTNTSLQLITGRGYLNPHAGMTMLVKLTDQSQNSTSALFYPGVLKWDLTESKDRGYTLQEFNMTITDQDTALSSLSVTSQCDKILDPNTIAPFHPSLLTSFVQVTPPQVPDQGYSLAPSYQDGSQVYYYNQNSLDHLIPGELGQCLQPYSSVSYPVSEESAPQPEMLMVGKEIQPRNVQIPISTSGFSYSTSGQNMPDISLQVVDMESSQRLLPFVQTVSVLQSPELCNISTEVLQVRTPPVNGDRLLTGPVYSSSELLTLPLAPSLEQENENMLEMKAELSMPRDAYEGTKENQGPSHLLLVHPDCTDTRSLRPKSASDNASMEGISVGLEEQEKLENETGSRNNFEDLTTLGAGDHLPQFFKTLKDIDRCPPLQSWRVMSTSSEKVTKNDLKASDLLDGAPQAKIQHQDLVRGEGSGGCAKDKERAIDSISKHLEVKAPKEAPSRHSRGRRQGQERPSGPENNSKKTVELKESRNRVKAEEKPTIPKTKRKRNPLELSQNSFKKPRTKLGMHMLESVQVFHPLGKKSEKKTGISSFGGLRNSTNIKDLGLGPGPGPATPALLNMPPEGRDPDRIPAKAQRAKISAHKECTSPSQYDLPLTGKVRLVPLSFPTLGQPQARPASRKPFSLASHRPTAAHPVRLHPHSAHPFQPAPVSTSLMASAKSAPPISSSATQPNGANTSQSSAKPQLAHMRPVPYRASSHTSFQRELISSARNKAPSPHKPQTQHRLKDFSCQSIPWKKVDILGPVISQPITKEQRPERETMKRRAQQERENAAKCSSPGKLQLFLHRETDMEISQYYGYAM</sequence>
<feature type="region of interest" description="Disordered" evidence="1">
    <location>
        <begin position="575"/>
        <end position="649"/>
    </location>
</feature>
<evidence type="ECO:0000313" key="4">
    <source>
        <dbReference type="RefSeq" id="XP_021010155.1"/>
    </source>
</evidence>
<dbReference type="KEGG" id="mcal:110288040"/>
<feature type="compositionally biased region" description="Low complexity" evidence="1">
    <location>
        <begin position="714"/>
        <end position="726"/>
    </location>
</feature>
<protein>
    <submittedName>
        <fullName evidence="4">Uncharacterized protein C2orf78 homolog</fullName>
    </submittedName>
</protein>
<feature type="compositionally biased region" description="Basic and acidic residues" evidence="1">
    <location>
        <begin position="517"/>
        <end position="538"/>
    </location>
</feature>
<dbReference type="GeneID" id="110288040"/>
<name>A0A6P5P5N9_MUSCR</name>
<dbReference type="PANTHER" id="PTHR31466:SF9">
    <property type="entry name" value="GENE 5591-RELATED"/>
    <property type="match status" value="1"/>
</dbReference>
<feature type="region of interest" description="Disordered" evidence="1">
    <location>
        <begin position="665"/>
        <end position="744"/>
    </location>
</feature>
<dbReference type="Pfam" id="PF15442">
    <property type="entry name" value="DUF4629"/>
    <property type="match status" value="1"/>
</dbReference>